<evidence type="ECO:0000313" key="1">
    <source>
        <dbReference type="EMBL" id="SPC75392.1"/>
    </source>
</evidence>
<accession>A0A2N9EKQ3</accession>
<sequence length="51" mass="5148">MASIKGVNRLASVALAPDAPSSPTIGSCRSSESAELRAIQQANVGKACLGY</sequence>
<name>A0A2N9EKQ3_FAGSY</name>
<reference evidence="1" key="1">
    <citation type="submission" date="2018-02" db="EMBL/GenBank/DDBJ databases">
        <authorList>
            <person name="Cohen D.B."/>
            <person name="Kent A.D."/>
        </authorList>
    </citation>
    <scope>NUCLEOTIDE SEQUENCE</scope>
</reference>
<dbReference type="AlphaFoldDB" id="A0A2N9EKQ3"/>
<dbReference type="EMBL" id="OIVN01000158">
    <property type="protein sequence ID" value="SPC75392.1"/>
    <property type="molecule type" value="Genomic_DNA"/>
</dbReference>
<organism evidence="1">
    <name type="scientific">Fagus sylvatica</name>
    <name type="common">Beechnut</name>
    <dbReference type="NCBI Taxonomy" id="28930"/>
    <lineage>
        <taxon>Eukaryota</taxon>
        <taxon>Viridiplantae</taxon>
        <taxon>Streptophyta</taxon>
        <taxon>Embryophyta</taxon>
        <taxon>Tracheophyta</taxon>
        <taxon>Spermatophyta</taxon>
        <taxon>Magnoliopsida</taxon>
        <taxon>eudicotyledons</taxon>
        <taxon>Gunneridae</taxon>
        <taxon>Pentapetalae</taxon>
        <taxon>rosids</taxon>
        <taxon>fabids</taxon>
        <taxon>Fagales</taxon>
        <taxon>Fagaceae</taxon>
        <taxon>Fagus</taxon>
    </lineage>
</organism>
<protein>
    <submittedName>
        <fullName evidence="1">Uncharacterized protein</fullName>
    </submittedName>
</protein>
<gene>
    <name evidence="1" type="ORF">FSB_LOCUS3274</name>
</gene>
<proteinExistence type="predicted"/>